<keyword evidence="10" id="KW-1185">Reference proteome</keyword>
<evidence type="ECO:0000256" key="8">
    <source>
        <dbReference type="SAM" id="SignalP"/>
    </source>
</evidence>
<organism evidence="9 10">
    <name type="scientific">Peiella sedimenti</name>
    <dbReference type="NCBI Taxonomy" id="3061083"/>
    <lineage>
        <taxon>Bacteria</taxon>
        <taxon>Pseudomonadati</taxon>
        <taxon>Pseudomonadota</taxon>
        <taxon>Alphaproteobacteria</taxon>
        <taxon>Caulobacterales</taxon>
        <taxon>Caulobacteraceae</taxon>
        <taxon>Peiella</taxon>
    </lineage>
</organism>
<evidence type="ECO:0000313" key="9">
    <source>
        <dbReference type="EMBL" id="MDO1559386.1"/>
    </source>
</evidence>
<dbReference type="InterPro" id="IPR006311">
    <property type="entry name" value="TAT_signal"/>
</dbReference>
<evidence type="ECO:0000256" key="7">
    <source>
        <dbReference type="ARBA" id="ARBA00023136"/>
    </source>
</evidence>
<name>A0ABT8SLL9_9CAUL</name>
<dbReference type="Pfam" id="PF16317">
    <property type="entry name" value="Glyco_hydro_99"/>
    <property type="match status" value="1"/>
</dbReference>
<feature type="chain" id="PRO_5047492855" evidence="8">
    <location>
        <begin position="25"/>
        <end position="317"/>
    </location>
</feature>
<reference evidence="9" key="1">
    <citation type="submission" date="2023-07" db="EMBL/GenBank/DDBJ databases">
        <title>Brevundimonas soil sp. nov., isolated from the soil of chemical plant.</title>
        <authorList>
            <person name="Wu N."/>
        </authorList>
    </citation>
    <scope>NUCLEOTIDE SEQUENCE</scope>
    <source>
        <strain evidence="9">XZ-24</strain>
    </source>
</reference>
<dbReference type="PANTHER" id="PTHR13572">
    <property type="entry name" value="ENDO-ALPHA-1,2-MANNOSIDASE"/>
    <property type="match status" value="1"/>
</dbReference>
<keyword evidence="7" id="KW-0472">Membrane</keyword>
<keyword evidence="8" id="KW-0732">Signal</keyword>
<keyword evidence="4" id="KW-0735">Signal-anchor</keyword>
<dbReference type="Gene3D" id="3.20.20.80">
    <property type="entry name" value="Glycosidases"/>
    <property type="match status" value="1"/>
</dbReference>
<protein>
    <submittedName>
        <fullName evidence="9">Glycoside hydrolase family 99-like domain-containing protein</fullName>
    </submittedName>
</protein>
<comment type="caution">
    <text evidence="9">The sequence shown here is derived from an EMBL/GenBank/DDBJ whole genome shotgun (WGS) entry which is preliminary data.</text>
</comment>
<evidence type="ECO:0000256" key="3">
    <source>
        <dbReference type="ARBA" id="ARBA00022801"/>
    </source>
</evidence>
<sequence length="317" mass="35367">MSWTRRHALAAGAAAMALTGCARAQGAGRRVLAFYYGWYGPQAHWPPAEPILNQPLGGELYDSLDPAVVARQLDQMAEAGITGLIASWWGPGDRTDRNLDLLLPAAAERGLKATAYLEQADTAAAASRQLAALYGKARHPAWLRVGERPVLFVFDRVLQTLGEEGWRRVANPGFFIVGPANDPEEVRRRAPLFDALHIYSLTFKTDGWRWLLGFQARRWMRRWVEAQGDAAVTTATVLPGFDDRHLRAGDRPVTPRRNGETYDELWQAAVAAQPDWVLINSWNEWHEGSEIEPSDENGARELNATRAWTQRFLGSQS</sequence>
<dbReference type="PROSITE" id="PS51257">
    <property type="entry name" value="PROKAR_LIPOPROTEIN"/>
    <property type="match status" value="1"/>
</dbReference>
<keyword evidence="5" id="KW-1133">Transmembrane helix</keyword>
<evidence type="ECO:0000313" key="10">
    <source>
        <dbReference type="Proteomes" id="UP001169063"/>
    </source>
</evidence>
<keyword evidence="2" id="KW-0812">Transmembrane</keyword>
<dbReference type="Proteomes" id="UP001169063">
    <property type="component" value="Unassembled WGS sequence"/>
</dbReference>
<accession>A0ABT8SLL9</accession>
<dbReference type="EMBL" id="JAUKTR010000003">
    <property type="protein sequence ID" value="MDO1559386.1"/>
    <property type="molecule type" value="Genomic_DNA"/>
</dbReference>
<feature type="signal peptide" evidence="8">
    <location>
        <begin position="1"/>
        <end position="24"/>
    </location>
</feature>
<proteinExistence type="predicted"/>
<evidence type="ECO:0000256" key="1">
    <source>
        <dbReference type="ARBA" id="ARBA00004323"/>
    </source>
</evidence>
<evidence type="ECO:0000256" key="2">
    <source>
        <dbReference type="ARBA" id="ARBA00022692"/>
    </source>
</evidence>
<evidence type="ECO:0000256" key="4">
    <source>
        <dbReference type="ARBA" id="ARBA00022968"/>
    </source>
</evidence>
<keyword evidence="3" id="KW-0378">Hydrolase</keyword>
<dbReference type="PROSITE" id="PS51318">
    <property type="entry name" value="TAT"/>
    <property type="match status" value="1"/>
</dbReference>
<gene>
    <name evidence="9" type="ORF">Q0812_08085</name>
</gene>
<dbReference type="InterPro" id="IPR026071">
    <property type="entry name" value="Glyco_Hydrolase_99"/>
</dbReference>
<dbReference type="RefSeq" id="WP_302109819.1">
    <property type="nucleotide sequence ID" value="NZ_JAUKTR010000003.1"/>
</dbReference>
<dbReference type="PANTHER" id="PTHR13572:SF4">
    <property type="entry name" value="RE57134P"/>
    <property type="match status" value="1"/>
</dbReference>
<keyword evidence="6" id="KW-0333">Golgi apparatus</keyword>
<evidence type="ECO:0000256" key="6">
    <source>
        <dbReference type="ARBA" id="ARBA00023034"/>
    </source>
</evidence>
<comment type="subcellular location">
    <subcellularLocation>
        <location evidence="1">Golgi apparatus membrane</location>
        <topology evidence="1">Single-pass type II membrane protein</topology>
    </subcellularLocation>
</comment>
<evidence type="ECO:0000256" key="5">
    <source>
        <dbReference type="ARBA" id="ARBA00022989"/>
    </source>
</evidence>